<keyword evidence="3" id="KW-0053">Apoptosis</keyword>
<dbReference type="InterPro" id="IPR002398">
    <property type="entry name" value="Pept_C14"/>
</dbReference>
<evidence type="ECO:0000256" key="1">
    <source>
        <dbReference type="ARBA" id="ARBA00010134"/>
    </source>
</evidence>
<dbReference type="PROSITE" id="PS50207">
    <property type="entry name" value="CASPASE_P10"/>
    <property type="match status" value="1"/>
</dbReference>
<dbReference type="InterPro" id="IPR029030">
    <property type="entry name" value="Caspase-like_dom_sf"/>
</dbReference>
<dbReference type="AlphaFoldDB" id="A0A7J7JVZ7"/>
<evidence type="ECO:0000256" key="6">
    <source>
        <dbReference type="SAM" id="MobiDB-lite"/>
    </source>
</evidence>
<feature type="region of interest" description="Disordered" evidence="6">
    <location>
        <begin position="25"/>
        <end position="54"/>
    </location>
</feature>
<dbReference type="Gene3D" id="3.30.70.1470">
    <property type="entry name" value="Caspase-like"/>
    <property type="match status" value="1"/>
</dbReference>
<feature type="domain" description="Caspase family p10" evidence="7">
    <location>
        <begin position="220"/>
        <end position="291"/>
    </location>
</feature>
<evidence type="ECO:0000259" key="7">
    <source>
        <dbReference type="PROSITE" id="PS50207"/>
    </source>
</evidence>
<dbReference type="InterPro" id="IPR002138">
    <property type="entry name" value="Pept_C14_p10"/>
</dbReference>
<feature type="domain" description="Caspase family p20" evidence="8">
    <location>
        <begin position="89"/>
        <end position="139"/>
    </location>
</feature>
<evidence type="ECO:0000256" key="3">
    <source>
        <dbReference type="ARBA" id="ARBA00022703"/>
    </source>
</evidence>
<dbReference type="InterPro" id="IPR011600">
    <property type="entry name" value="Pept_C14_caspase"/>
</dbReference>
<dbReference type="GO" id="GO:0006508">
    <property type="term" value="P:proteolysis"/>
    <property type="evidence" value="ECO:0007669"/>
    <property type="project" value="UniProtKB-KW"/>
</dbReference>
<name>A0A7J7JVZ7_BUGNE</name>
<evidence type="ECO:0000256" key="4">
    <source>
        <dbReference type="ARBA" id="ARBA00022801"/>
    </source>
</evidence>
<dbReference type="InterPro" id="IPR015917">
    <property type="entry name" value="Pept_C14A"/>
</dbReference>
<dbReference type="Pfam" id="PF00656">
    <property type="entry name" value="Peptidase_C14"/>
    <property type="match status" value="1"/>
</dbReference>
<dbReference type="GO" id="GO:0006915">
    <property type="term" value="P:apoptotic process"/>
    <property type="evidence" value="ECO:0007669"/>
    <property type="project" value="UniProtKB-KW"/>
</dbReference>
<proteinExistence type="inferred from homology"/>
<evidence type="ECO:0000313" key="9">
    <source>
        <dbReference type="EMBL" id="KAF6030123.1"/>
    </source>
</evidence>
<reference evidence="9" key="1">
    <citation type="submission" date="2020-06" db="EMBL/GenBank/DDBJ databases">
        <title>Draft genome of Bugula neritina, a colonial animal packing powerful symbionts and potential medicines.</title>
        <authorList>
            <person name="Rayko M."/>
        </authorList>
    </citation>
    <scope>NUCLEOTIDE SEQUENCE [LARGE SCALE GENOMIC DNA]</scope>
    <source>
        <strain evidence="9">Kwan_BN1</strain>
    </source>
</reference>
<evidence type="ECO:0000256" key="5">
    <source>
        <dbReference type="RuleBase" id="RU003971"/>
    </source>
</evidence>
<organism evidence="9 10">
    <name type="scientific">Bugula neritina</name>
    <name type="common">Brown bryozoan</name>
    <name type="synonym">Sertularia neritina</name>
    <dbReference type="NCBI Taxonomy" id="10212"/>
    <lineage>
        <taxon>Eukaryota</taxon>
        <taxon>Metazoa</taxon>
        <taxon>Spiralia</taxon>
        <taxon>Lophotrochozoa</taxon>
        <taxon>Bryozoa</taxon>
        <taxon>Gymnolaemata</taxon>
        <taxon>Cheilostomatida</taxon>
        <taxon>Flustrina</taxon>
        <taxon>Buguloidea</taxon>
        <taxon>Bugulidae</taxon>
        <taxon>Bugula</taxon>
    </lineage>
</organism>
<dbReference type="PANTHER" id="PTHR47901">
    <property type="entry name" value="CASPASE RECRUITMENT DOMAIN-CONTAINING PROTEIN 18"/>
    <property type="match status" value="1"/>
</dbReference>
<keyword evidence="10" id="KW-1185">Reference proteome</keyword>
<evidence type="ECO:0000256" key="2">
    <source>
        <dbReference type="ARBA" id="ARBA00022670"/>
    </source>
</evidence>
<comment type="similarity">
    <text evidence="1 5">Belongs to the peptidase C14A family.</text>
</comment>
<dbReference type="GO" id="GO:0004197">
    <property type="term" value="F:cysteine-type endopeptidase activity"/>
    <property type="evidence" value="ECO:0007669"/>
    <property type="project" value="InterPro"/>
</dbReference>
<protein>
    <submittedName>
        <fullName evidence="9">Uncharacterized protein</fullName>
    </submittedName>
</protein>
<dbReference type="EMBL" id="VXIV02001750">
    <property type="protein sequence ID" value="KAF6030123.1"/>
    <property type="molecule type" value="Genomic_DNA"/>
</dbReference>
<dbReference type="SUPFAM" id="SSF52129">
    <property type="entry name" value="Caspase-like"/>
    <property type="match status" value="2"/>
</dbReference>
<dbReference type="PROSITE" id="PS50208">
    <property type="entry name" value="CASPASE_P20"/>
    <property type="match status" value="1"/>
</dbReference>
<evidence type="ECO:0000313" key="10">
    <source>
        <dbReference type="Proteomes" id="UP000593567"/>
    </source>
</evidence>
<keyword evidence="4" id="KW-0378">Hydrolase</keyword>
<dbReference type="InterPro" id="IPR001309">
    <property type="entry name" value="Pept_C14_p20"/>
</dbReference>
<dbReference type="PRINTS" id="PR00376">
    <property type="entry name" value="IL1BCENZYME"/>
</dbReference>
<accession>A0A7J7JVZ7</accession>
<dbReference type="Gene3D" id="3.40.50.1460">
    <property type="match status" value="1"/>
</dbReference>
<comment type="caution">
    <text evidence="9">The sequence shown here is derived from an EMBL/GenBank/DDBJ whole genome shotgun (WGS) entry which is preliminary data.</text>
</comment>
<keyword evidence="2" id="KW-0645">Protease</keyword>
<dbReference type="OrthoDB" id="6162091at2759"/>
<dbReference type="Proteomes" id="UP000593567">
    <property type="component" value="Unassembled WGS sequence"/>
</dbReference>
<gene>
    <name evidence="9" type="ORF">EB796_011563</name>
</gene>
<dbReference type="PANTHER" id="PTHR47901:SF8">
    <property type="entry name" value="CASPASE-3"/>
    <property type="match status" value="1"/>
</dbReference>
<feature type="compositionally biased region" description="Acidic residues" evidence="6">
    <location>
        <begin position="34"/>
        <end position="50"/>
    </location>
</feature>
<sequence length="302" mass="34851">MSEALSERETDEMVKLLTQLKLRKQQNDATRIDDDGDLSDLSEDDDNLYPDEEKEKDVKLIQPNLKTTRNLRIKNLFSNVKQVFSMTRERGKALIINNKNFVERPDLCREGSDADVENMSVMLKSLKFDVETHTDLTAEVYYYSNIEVNPDRSGLAAAQEETEAVPSTHSAADDDIVYPETPIVIRPIRPVFLPEYRIEEHMTRLDVDNLLVLKSNVCSSKRHPEYGSPMIRALVSSIYKHACHRDLYTIFQQVQTKLVKKLYADEDSERSRNLVVIWNTLPPRKRFYLFPGFDGFGEEAKS</sequence>
<dbReference type="SMART" id="SM00115">
    <property type="entry name" value="CASc"/>
    <property type="match status" value="1"/>
</dbReference>
<evidence type="ECO:0000259" key="8">
    <source>
        <dbReference type="PROSITE" id="PS50208"/>
    </source>
</evidence>